<evidence type="ECO:0000256" key="3">
    <source>
        <dbReference type="PROSITE-ProRule" id="PRU00302"/>
    </source>
</evidence>
<sequence>MEGHVMWAHAPCERKSAFVCQRPAAPSGCFHCTNGYHFVDFLLEPDEDEVVVLAGGMTTASSRTMARLSGDLSDRDDRTYISNNNLLIVSFRSEKGSRHRGFSAIFTAVKAEGFQTHKSLTATTGPRDLYSPFYPSYLSSQDYTWVITTKDQEGLVTMEILDVDLMGDDRLLLRDGNSVYHPLLVELTSSFDASLSHLQSTGRHLYIAMQTRGLRTGRGFRFRYWQGCSMTLSRVHDNIVSPGYLLEGGSYPQNQTCTYDVSVPDAQSITVRFQTIEVAPSDHIAIYEGDNFVFNITGTSLPPPIDISFGSFRLVFRSDVSTSGGGFLVSYSIGCPKLHVNSWTLVSPDTHLPKYRYGSVVTFTCSQGFAFPADQNQTPENGSIVTECLQGGVWNISTTPACKPFCFPGWHYDVESEWCHQCPVGQFQSVFNSTVCQPCPVNTTTETPGTNSSAECKTSCPAGHRYSRTHEQCVPCPVGYYQDKSGQFRCHHCPGFKTTAEAGAHSVSLCNVEVLEKSEEGDIQDEGLLIVRMRHFHRRAEATSEGTVWSRRITPSPLELQDRLQEVQKPTDLFSLAEEFGYGRQKREVVEEEDDLLDSGCGSGDDPCNITSGEPCNDTQVCVPDYALNTYTCPCKAGYLENEHGDCVVSFTVEVTPEMRIKVAQSVLSMEERISEIEVNGKNVSFAGYTGIFDTLEGTLTSGDDMAWCSDPSLYTCASDQQCMDGGLRYSCQCPDDEGNIGGSCVSTAGLAGGLVVGLLVLVAIGVVVFFVIRRRRRNQRYKKCEDFTPEQIPSNPYSNIALREYPAAGNRLHPDGGETGGLTNLGLEESSVYDRTTDDTSVYDKTDMSRGDTHVYQGLKPEKDHSSKPGEATPASSRANDYTGVYETSTANARDSHLYEGMMHEKKGKGSTKKEGVYHNIGTHGPGHGVYENTAMGSST</sequence>
<feature type="compositionally biased region" description="Basic and acidic residues" evidence="4">
    <location>
        <begin position="836"/>
        <end position="854"/>
    </location>
</feature>
<comment type="caution">
    <text evidence="3">Lacks conserved residue(s) required for the propagation of feature annotation.</text>
</comment>
<feature type="region of interest" description="Disordered" evidence="4">
    <location>
        <begin position="907"/>
        <end position="941"/>
    </location>
</feature>
<evidence type="ECO:0000256" key="2">
    <source>
        <dbReference type="ARBA" id="ARBA00023157"/>
    </source>
</evidence>
<evidence type="ECO:0000259" key="6">
    <source>
        <dbReference type="PROSITE" id="PS01180"/>
    </source>
</evidence>
<keyword evidence="1" id="KW-0677">Repeat</keyword>
<dbReference type="PROSITE" id="PS50923">
    <property type="entry name" value="SUSHI"/>
    <property type="match status" value="1"/>
</dbReference>
<keyword evidence="3" id="KW-0768">Sushi</keyword>
<name>A0ABD0J855_9CAEN</name>
<feature type="transmembrane region" description="Helical" evidence="5">
    <location>
        <begin position="751"/>
        <end position="773"/>
    </location>
</feature>
<dbReference type="CDD" id="cd00185">
    <property type="entry name" value="TNFRSF"/>
    <property type="match status" value="1"/>
</dbReference>
<dbReference type="SMART" id="SM00042">
    <property type="entry name" value="CUB"/>
    <property type="match status" value="2"/>
</dbReference>
<dbReference type="Pfam" id="PF00431">
    <property type="entry name" value="CUB"/>
    <property type="match status" value="1"/>
</dbReference>
<dbReference type="PROSITE" id="PS01180">
    <property type="entry name" value="CUB"/>
    <property type="match status" value="1"/>
</dbReference>
<evidence type="ECO:0000256" key="1">
    <source>
        <dbReference type="ARBA" id="ARBA00022737"/>
    </source>
</evidence>
<feature type="region of interest" description="Disordered" evidence="4">
    <location>
        <begin position="809"/>
        <end position="884"/>
    </location>
</feature>
<proteinExistence type="predicted"/>
<feature type="domain" description="Sushi" evidence="7">
    <location>
        <begin position="333"/>
        <end position="404"/>
    </location>
</feature>
<dbReference type="PROSITE" id="PS01186">
    <property type="entry name" value="EGF_2"/>
    <property type="match status" value="1"/>
</dbReference>
<feature type="compositionally biased region" description="Polar residues" evidence="4">
    <location>
        <begin position="875"/>
        <end position="884"/>
    </location>
</feature>
<keyword evidence="5" id="KW-1133">Transmembrane helix</keyword>
<keyword evidence="9" id="KW-1185">Reference proteome</keyword>
<dbReference type="InterPro" id="IPR000436">
    <property type="entry name" value="Sushi_SCR_CCP_dom"/>
</dbReference>
<dbReference type="SUPFAM" id="SSF57184">
    <property type="entry name" value="Growth factor receptor domain"/>
    <property type="match status" value="1"/>
</dbReference>
<reference evidence="8 9" key="1">
    <citation type="journal article" date="2023" name="Sci. Data">
        <title>Genome assembly of the Korean intertidal mud-creeper Batillaria attramentaria.</title>
        <authorList>
            <person name="Patra A.K."/>
            <person name="Ho P.T."/>
            <person name="Jun S."/>
            <person name="Lee S.J."/>
            <person name="Kim Y."/>
            <person name="Won Y.J."/>
        </authorList>
    </citation>
    <scope>NUCLEOTIDE SEQUENCE [LARGE SCALE GENOMIC DNA]</scope>
    <source>
        <strain evidence="8">Wonlab-2016</strain>
    </source>
</reference>
<dbReference type="SUPFAM" id="SSF49854">
    <property type="entry name" value="Spermadhesin, CUB domain"/>
    <property type="match status" value="3"/>
</dbReference>
<dbReference type="SMART" id="SM01411">
    <property type="entry name" value="Ephrin_rec_like"/>
    <property type="match status" value="2"/>
</dbReference>
<dbReference type="Gene3D" id="2.60.120.290">
    <property type="entry name" value="Spermadhesin, CUB domain"/>
    <property type="match status" value="3"/>
</dbReference>
<evidence type="ECO:0000256" key="4">
    <source>
        <dbReference type="SAM" id="MobiDB-lite"/>
    </source>
</evidence>
<keyword evidence="5" id="KW-0472">Membrane</keyword>
<keyword evidence="2" id="KW-1015">Disulfide bond</keyword>
<dbReference type="PROSITE" id="PS00010">
    <property type="entry name" value="ASX_HYDROXYL"/>
    <property type="match status" value="1"/>
</dbReference>
<dbReference type="InterPro" id="IPR011641">
    <property type="entry name" value="Tyr-kin_ephrin_A/B_rcpt-like"/>
</dbReference>
<comment type="caution">
    <text evidence="8">The sequence shown here is derived from an EMBL/GenBank/DDBJ whole genome shotgun (WGS) entry which is preliminary data.</text>
</comment>
<gene>
    <name evidence="8" type="ORF">BaRGS_00037730</name>
</gene>
<evidence type="ECO:0000313" key="9">
    <source>
        <dbReference type="Proteomes" id="UP001519460"/>
    </source>
</evidence>
<dbReference type="CDD" id="cd00033">
    <property type="entry name" value="CCP"/>
    <property type="match status" value="1"/>
</dbReference>
<dbReference type="Pfam" id="PF07699">
    <property type="entry name" value="Ephrin_rec_like"/>
    <property type="match status" value="2"/>
</dbReference>
<evidence type="ECO:0000256" key="5">
    <source>
        <dbReference type="SAM" id="Phobius"/>
    </source>
</evidence>
<dbReference type="InterPro" id="IPR000859">
    <property type="entry name" value="CUB_dom"/>
</dbReference>
<dbReference type="PANTHER" id="PTHR24251">
    <property type="entry name" value="OVOCHYMASE-RELATED"/>
    <property type="match status" value="1"/>
</dbReference>
<keyword evidence="5" id="KW-0812">Transmembrane</keyword>
<evidence type="ECO:0000313" key="8">
    <source>
        <dbReference type="EMBL" id="KAK7465109.1"/>
    </source>
</evidence>
<dbReference type="Gene3D" id="2.10.50.10">
    <property type="entry name" value="Tumor Necrosis Factor Receptor, subunit A, domain 2"/>
    <property type="match status" value="2"/>
</dbReference>
<feature type="domain" description="CUB" evidence="6">
    <location>
        <begin position="228"/>
        <end position="334"/>
    </location>
</feature>
<dbReference type="EMBL" id="JACVVK020000577">
    <property type="protein sequence ID" value="KAK7465109.1"/>
    <property type="molecule type" value="Genomic_DNA"/>
</dbReference>
<dbReference type="SMART" id="SM00181">
    <property type="entry name" value="EGF"/>
    <property type="match status" value="4"/>
</dbReference>
<dbReference type="CDD" id="cd00041">
    <property type="entry name" value="CUB"/>
    <property type="match status" value="2"/>
</dbReference>
<dbReference type="AlphaFoldDB" id="A0ABD0J855"/>
<dbReference type="InterPro" id="IPR035914">
    <property type="entry name" value="Sperma_CUB_dom_sf"/>
</dbReference>
<dbReference type="InterPro" id="IPR009030">
    <property type="entry name" value="Growth_fac_rcpt_cys_sf"/>
</dbReference>
<dbReference type="Gene3D" id="2.10.70.10">
    <property type="entry name" value="Complement Module, domain 1"/>
    <property type="match status" value="1"/>
</dbReference>
<dbReference type="PANTHER" id="PTHR24251:SF37">
    <property type="entry name" value="CUB DOMAIN-CONTAINING PROTEIN"/>
    <property type="match status" value="1"/>
</dbReference>
<organism evidence="8 9">
    <name type="scientific">Batillaria attramentaria</name>
    <dbReference type="NCBI Taxonomy" id="370345"/>
    <lineage>
        <taxon>Eukaryota</taxon>
        <taxon>Metazoa</taxon>
        <taxon>Spiralia</taxon>
        <taxon>Lophotrochozoa</taxon>
        <taxon>Mollusca</taxon>
        <taxon>Gastropoda</taxon>
        <taxon>Caenogastropoda</taxon>
        <taxon>Sorbeoconcha</taxon>
        <taxon>Cerithioidea</taxon>
        <taxon>Batillariidae</taxon>
        <taxon>Batillaria</taxon>
    </lineage>
</organism>
<accession>A0ABD0J855</accession>
<evidence type="ECO:0000259" key="7">
    <source>
        <dbReference type="PROSITE" id="PS50923"/>
    </source>
</evidence>
<protein>
    <submittedName>
        <fullName evidence="8">Uncharacterized protein</fullName>
    </submittedName>
</protein>
<dbReference type="InterPro" id="IPR000152">
    <property type="entry name" value="EGF-type_Asp/Asn_hydroxyl_site"/>
</dbReference>
<dbReference type="Proteomes" id="UP001519460">
    <property type="component" value="Unassembled WGS sequence"/>
</dbReference>
<dbReference type="InterPro" id="IPR000742">
    <property type="entry name" value="EGF"/>
</dbReference>